<dbReference type="Proteomes" id="UP001610432">
    <property type="component" value="Unassembled WGS sequence"/>
</dbReference>
<dbReference type="GO" id="GO:0016787">
    <property type="term" value="F:hydrolase activity"/>
    <property type="evidence" value="ECO:0007669"/>
    <property type="project" value="UniProtKB-KW"/>
</dbReference>
<feature type="compositionally biased region" description="Polar residues" evidence="3">
    <location>
        <begin position="208"/>
        <end position="218"/>
    </location>
</feature>
<dbReference type="PANTHER" id="PTHR11711">
    <property type="entry name" value="ADP RIBOSYLATION FACTOR-RELATED"/>
    <property type="match status" value="1"/>
</dbReference>
<dbReference type="InterPro" id="IPR024156">
    <property type="entry name" value="Small_GTPase_ARF"/>
</dbReference>
<dbReference type="SUPFAM" id="SSF52540">
    <property type="entry name" value="P-loop containing nucleoside triphosphate hydrolases"/>
    <property type="match status" value="1"/>
</dbReference>
<dbReference type="GeneID" id="98143079"/>
<protein>
    <submittedName>
        <fullName evidence="4">P-loop containing nucleoside triphosphate hydrolase protein</fullName>
    </submittedName>
</protein>
<keyword evidence="4" id="KW-0378">Hydrolase</keyword>
<keyword evidence="1" id="KW-0547">Nucleotide-binding</keyword>
<keyword evidence="5" id="KW-1185">Reference proteome</keyword>
<reference evidence="4 5" key="1">
    <citation type="submission" date="2024-07" db="EMBL/GenBank/DDBJ databases">
        <title>Section-level genome sequencing and comparative genomics of Aspergillus sections Usti and Cavernicolus.</title>
        <authorList>
            <consortium name="Lawrence Berkeley National Laboratory"/>
            <person name="Nybo J.L."/>
            <person name="Vesth T.C."/>
            <person name="Theobald S."/>
            <person name="Frisvad J.C."/>
            <person name="Larsen T.O."/>
            <person name="Kjaerboelling I."/>
            <person name="Rothschild-Mancinelli K."/>
            <person name="Lyhne E.K."/>
            <person name="Kogle M.E."/>
            <person name="Barry K."/>
            <person name="Clum A."/>
            <person name="Na H."/>
            <person name="Ledsgaard L."/>
            <person name="Lin J."/>
            <person name="Lipzen A."/>
            <person name="Kuo A."/>
            <person name="Riley R."/>
            <person name="Mondo S."/>
            <person name="Labutti K."/>
            <person name="Haridas S."/>
            <person name="Pangalinan J."/>
            <person name="Salamov A.A."/>
            <person name="Simmons B.A."/>
            <person name="Magnuson J.K."/>
            <person name="Chen J."/>
            <person name="Drula E."/>
            <person name="Henrissat B."/>
            <person name="Wiebenga A."/>
            <person name="Lubbers R.J."/>
            <person name="Gomes A.C."/>
            <person name="Macurrencykelacurrency M.R."/>
            <person name="Stajich J."/>
            <person name="Grigoriev I.V."/>
            <person name="Mortensen U.H."/>
            <person name="De Vries R.P."/>
            <person name="Baker S.E."/>
            <person name="Andersen M.R."/>
        </authorList>
    </citation>
    <scope>NUCLEOTIDE SEQUENCE [LARGE SCALE GENOMIC DNA]</scope>
    <source>
        <strain evidence="4 5">CBS 449.75</strain>
    </source>
</reference>
<accession>A0ABR4M4C9</accession>
<dbReference type="InterPro" id="IPR006689">
    <property type="entry name" value="Small_GTPase_ARF/SAR"/>
</dbReference>
<dbReference type="SMART" id="SM00177">
    <property type="entry name" value="ARF"/>
    <property type="match status" value="1"/>
</dbReference>
<dbReference type="RefSeq" id="XP_070890424.1">
    <property type="nucleotide sequence ID" value="XM_071028007.1"/>
</dbReference>
<feature type="region of interest" description="Disordered" evidence="3">
    <location>
        <begin position="198"/>
        <end position="229"/>
    </location>
</feature>
<dbReference type="InterPro" id="IPR027417">
    <property type="entry name" value="P-loop_NTPase"/>
</dbReference>
<evidence type="ECO:0000313" key="4">
    <source>
        <dbReference type="EMBL" id="KAL2871445.1"/>
    </source>
</evidence>
<evidence type="ECO:0000256" key="1">
    <source>
        <dbReference type="ARBA" id="ARBA00022741"/>
    </source>
</evidence>
<evidence type="ECO:0000256" key="3">
    <source>
        <dbReference type="SAM" id="MobiDB-lite"/>
    </source>
</evidence>
<evidence type="ECO:0000256" key="2">
    <source>
        <dbReference type="ARBA" id="ARBA00023134"/>
    </source>
</evidence>
<dbReference type="Gene3D" id="3.40.50.300">
    <property type="entry name" value="P-loop containing nucleotide triphosphate hydrolases"/>
    <property type="match status" value="1"/>
</dbReference>
<sequence>MVNKFRGYVNWAFRAFKPLEHKIILAGDTESGKSTLLYQWKENKFTQQHPRIMTGFEVETFDYPPKCFWSVWNVTLGSDIAKPLLKHFIHNTEAVLYVHNCDPRLDGCDDRTPNLHLWVGLMLENGCRFLYIVPNKQDLLTPEKAGDLAQYLAKIYGEELARYQNQISWRILYHRISAKTGEGVWEILDQLYYELPSDTGSDQEHSRQGVQTEAISNPNPLPMKKAKTGDSQSILDEESDRLLQFAFLVMQHKQISASVSEDSDIIPQALSILQSTTIRQRAMDIDIPPYSKTRACFWIHIVRACLESLCHSNPDGICPRDLDFADFKALFALSRTLWMKYYSQNAWYSIPARMEFAAPDQNPLPDVIEIPSAQQKLLGKKSKKDTVGEQSLEDILVPVLTGRKGVDTDLPCCAGDPACDARILSVEKQ</sequence>
<organism evidence="4 5">
    <name type="scientific">Aspergillus lucknowensis</name>
    <dbReference type="NCBI Taxonomy" id="176173"/>
    <lineage>
        <taxon>Eukaryota</taxon>
        <taxon>Fungi</taxon>
        <taxon>Dikarya</taxon>
        <taxon>Ascomycota</taxon>
        <taxon>Pezizomycotina</taxon>
        <taxon>Eurotiomycetes</taxon>
        <taxon>Eurotiomycetidae</taxon>
        <taxon>Eurotiales</taxon>
        <taxon>Aspergillaceae</taxon>
        <taxon>Aspergillus</taxon>
        <taxon>Aspergillus subgen. Nidulantes</taxon>
    </lineage>
</organism>
<gene>
    <name evidence="4" type="ORF">BJX67DRAFT_342250</name>
</gene>
<dbReference type="Pfam" id="PF00025">
    <property type="entry name" value="Arf"/>
    <property type="match status" value="1"/>
</dbReference>
<evidence type="ECO:0000313" key="5">
    <source>
        <dbReference type="Proteomes" id="UP001610432"/>
    </source>
</evidence>
<dbReference type="EMBL" id="JBFXLQ010000003">
    <property type="protein sequence ID" value="KAL2871445.1"/>
    <property type="molecule type" value="Genomic_DNA"/>
</dbReference>
<keyword evidence="2" id="KW-0342">GTP-binding</keyword>
<comment type="caution">
    <text evidence="4">The sequence shown here is derived from an EMBL/GenBank/DDBJ whole genome shotgun (WGS) entry which is preliminary data.</text>
</comment>
<name>A0ABR4M4C9_9EURO</name>
<proteinExistence type="predicted"/>